<proteinExistence type="predicted"/>
<evidence type="ECO:0000259" key="2">
    <source>
        <dbReference type="Pfam" id="PF09822"/>
    </source>
</evidence>
<evidence type="ECO:0000313" key="4">
    <source>
        <dbReference type="Proteomes" id="UP000230136"/>
    </source>
</evidence>
<accession>A0A2M8DRL7</accession>
<keyword evidence="1" id="KW-0472">Membrane</keyword>
<dbReference type="AlphaFoldDB" id="A0A2M8DRL7"/>
<dbReference type="Proteomes" id="UP000230136">
    <property type="component" value="Unassembled WGS sequence"/>
</dbReference>
<name>A0A2M8DRL7_9BACT</name>
<reference evidence="4" key="1">
    <citation type="submission" date="2017-09" db="EMBL/GenBank/DDBJ databases">
        <title>Depth-based differentiation of microbial function through sediment-hosted aquifers and enrichment of novel symbionts in the deep terrestrial subsurface.</title>
        <authorList>
            <person name="Probst A.J."/>
            <person name="Ladd B."/>
            <person name="Jarett J.K."/>
            <person name="Geller-Mcgrath D.E."/>
            <person name="Sieber C.M.K."/>
            <person name="Emerson J.B."/>
            <person name="Anantharaman K."/>
            <person name="Thomas B.C."/>
            <person name="Malmstrom R."/>
            <person name="Stieglmeier M."/>
            <person name="Klingl A."/>
            <person name="Woyke T."/>
            <person name="Ryan C.M."/>
            <person name="Banfield J.F."/>
        </authorList>
    </citation>
    <scope>NUCLEOTIDE SEQUENCE [LARGE SCALE GENOMIC DNA]</scope>
</reference>
<sequence>YGKGNIQISFIDPADDTALEQEVRGLGIPPVQFSTVEEDKYEVANGYLGMAISYANNSEVIPVVQNTATLEYELTNAIKKVTSDEELVVAFATGHGELTRTENFTEVNKYLAKQYRVQDFDLSMGQLVPETIKTLIIAQPEEIFNERELYVIDQFLMSGGSILALIDGVEINEQMQTTKVSTGLENLLTSHGIAVNQDLVLDVSSDMASFSSGYVQFFTQYPFFVKALAQFMNQESPLVNRLEAITLPWVSSVQIVDQPGDDRILTNLVMTTEQAWSQTNSYNLDPQQKFAIPDSERKQFVLAAAKFGRFDSVYLGQDVPMMEDETQSEAMLGSTDNGRLTVVGDSEFATDGFLGRNLENLTFFSNLVDGLTQDMDLIMIRSKSITDRPIKELSYGWKQAIRYLNIFIPTLILIIYGFIRLYIRKKETREDV</sequence>
<feature type="domain" description="ABC-type uncharacterised transport system" evidence="2">
    <location>
        <begin position="88"/>
        <end position="366"/>
    </location>
</feature>
<organism evidence="3 4">
    <name type="scientific">Candidatus Komeilibacteria bacterium CG_4_9_14_0_8_um_filter_36_9</name>
    <dbReference type="NCBI Taxonomy" id="1974473"/>
    <lineage>
        <taxon>Bacteria</taxon>
        <taxon>Candidatus Komeiliibacteriota</taxon>
    </lineage>
</organism>
<dbReference type="Pfam" id="PF09822">
    <property type="entry name" value="ABC_transp_aux"/>
    <property type="match status" value="1"/>
</dbReference>
<dbReference type="EMBL" id="PFSY01000078">
    <property type="protein sequence ID" value="PJC02011.1"/>
    <property type="molecule type" value="Genomic_DNA"/>
</dbReference>
<comment type="caution">
    <text evidence="3">The sequence shown here is derived from an EMBL/GenBank/DDBJ whole genome shotgun (WGS) entry which is preliminary data.</text>
</comment>
<gene>
    <name evidence="3" type="ORF">CO073_01705</name>
</gene>
<keyword evidence="1" id="KW-1133">Transmembrane helix</keyword>
<evidence type="ECO:0000256" key="1">
    <source>
        <dbReference type="SAM" id="Phobius"/>
    </source>
</evidence>
<dbReference type="InterPro" id="IPR019196">
    <property type="entry name" value="ABC_transp_unknown"/>
</dbReference>
<feature type="transmembrane region" description="Helical" evidence="1">
    <location>
        <begin position="403"/>
        <end position="423"/>
    </location>
</feature>
<evidence type="ECO:0000313" key="3">
    <source>
        <dbReference type="EMBL" id="PJC02011.1"/>
    </source>
</evidence>
<feature type="non-terminal residue" evidence="3">
    <location>
        <position position="432"/>
    </location>
</feature>
<feature type="non-terminal residue" evidence="3">
    <location>
        <position position="1"/>
    </location>
</feature>
<keyword evidence="1" id="KW-0812">Transmembrane</keyword>
<protein>
    <recommendedName>
        <fullName evidence="2">ABC-type uncharacterized transport system domain-containing protein</fullName>
    </recommendedName>
</protein>